<keyword evidence="3" id="KW-1185">Reference proteome</keyword>
<proteinExistence type="predicted"/>
<feature type="chain" id="PRO_5042133396" evidence="1">
    <location>
        <begin position="25"/>
        <end position="119"/>
    </location>
</feature>
<keyword evidence="1" id="KW-0732">Signal</keyword>
<accession>A0AAE0PI48</accession>
<evidence type="ECO:0000313" key="3">
    <source>
        <dbReference type="Proteomes" id="UP001281003"/>
    </source>
</evidence>
<dbReference type="AlphaFoldDB" id="A0AAE0PI48"/>
<feature type="signal peptide" evidence="1">
    <location>
        <begin position="1"/>
        <end position="24"/>
    </location>
</feature>
<name>A0AAE0PI48_SORBR</name>
<reference evidence="2" key="2">
    <citation type="submission" date="2023-07" db="EMBL/GenBank/DDBJ databases">
        <authorList>
            <consortium name="Lawrence Berkeley National Laboratory"/>
            <person name="Haridas S."/>
            <person name="Hensen N."/>
            <person name="Bonometti L."/>
            <person name="Westerberg I."/>
            <person name="Brannstrom I.O."/>
            <person name="Guillou S."/>
            <person name="Cros-Aarteil S."/>
            <person name="Calhoun S."/>
            <person name="Kuo A."/>
            <person name="Mondo S."/>
            <person name="Pangilinan J."/>
            <person name="Riley R."/>
            <person name="LaButti K."/>
            <person name="Andreopoulos B."/>
            <person name="Lipzen A."/>
            <person name="Chen C."/>
            <person name="Yanf M."/>
            <person name="Daum C."/>
            <person name="Ng V."/>
            <person name="Clum A."/>
            <person name="Steindorff A."/>
            <person name="Ohm R."/>
            <person name="Martin F."/>
            <person name="Silar P."/>
            <person name="Natvig D."/>
            <person name="Lalanne C."/>
            <person name="Gautier V."/>
            <person name="Ament-velasquez S.L."/>
            <person name="Kruys A."/>
            <person name="Hutchinson M.I."/>
            <person name="Powell A.J."/>
            <person name="Barry K."/>
            <person name="Miller A.N."/>
            <person name="Grigoriev I.V."/>
            <person name="Debuchy R."/>
            <person name="Gladieux P."/>
            <person name="Thoren M.H."/>
            <person name="Johannesson H."/>
        </authorList>
    </citation>
    <scope>NUCLEOTIDE SEQUENCE</scope>
    <source>
        <strain evidence="2">FGSC 1904</strain>
    </source>
</reference>
<reference evidence="2" key="1">
    <citation type="journal article" date="2023" name="Mol. Phylogenet. Evol.">
        <title>Genome-scale phylogeny and comparative genomics of the fungal order Sordariales.</title>
        <authorList>
            <person name="Hensen N."/>
            <person name="Bonometti L."/>
            <person name="Westerberg I."/>
            <person name="Brannstrom I.O."/>
            <person name="Guillou S."/>
            <person name="Cros-Aarteil S."/>
            <person name="Calhoun S."/>
            <person name="Haridas S."/>
            <person name="Kuo A."/>
            <person name="Mondo S."/>
            <person name="Pangilinan J."/>
            <person name="Riley R."/>
            <person name="LaButti K."/>
            <person name="Andreopoulos B."/>
            <person name="Lipzen A."/>
            <person name="Chen C."/>
            <person name="Yan M."/>
            <person name="Daum C."/>
            <person name="Ng V."/>
            <person name="Clum A."/>
            <person name="Steindorff A."/>
            <person name="Ohm R.A."/>
            <person name="Martin F."/>
            <person name="Silar P."/>
            <person name="Natvig D.O."/>
            <person name="Lalanne C."/>
            <person name="Gautier V."/>
            <person name="Ament-Velasquez S.L."/>
            <person name="Kruys A."/>
            <person name="Hutchinson M.I."/>
            <person name="Powell A.J."/>
            <person name="Barry K."/>
            <person name="Miller A.N."/>
            <person name="Grigoriev I.V."/>
            <person name="Debuchy R."/>
            <person name="Gladieux P."/>
            <person name="Hiltunen Thoren M."/>
            <person name="Johannesson H."/>
        </authorList>
    </citation>
    <scope>NUCLEOTIDE SEQUENCE</scope>
    <source>
        <strain evidence="2">FGSC 1904</strain>
    </source>
</reference>
<organism evidence="2 3">
    <name type="scientific">Sordaria brevicollis</name>
    <dbReference type="NCBI Taxonomy" id="83679"/>
    <lineage>
        <taxon>Eukaryota</taxon>
        <taxon>Fungi</taxon>
        <taxon>Dikarya</taxon>
        <taxon>Ascomycota</taxon>
        <taxon>Pezizomycotina</taxon>
        <taxon>Sordariomycetes</taxon>
        <taxon>Sordariomycetidae</taxon>
        <taxon>Sordariales</taxon>
        <taxon>Sordariaceae</taxon>
        <taxon>Sordaria</taxon>
    </lineage>
</organism>
<gene>
    <name evidence="2" type="ORF">B0T20DRAFT_404497</name>
</gene>
<dbReference type="Proteomes" id="UP001281003">
    <property type="component" value="Unassembled WGS sequence"/>
</dbReference>
<comment type="caution">
    <text evidence="2">The sequence shown here is derived from an EMBL/GenBank/DDBJ whole genome shotgun (WGS) entry which is preliminary data.</text>
</comment>
<evidence type="ECO:0000313" key="2">
    <source>
        <dbReference type="EMBL" id="KAK3400486.1"/>
    </source>
</evidence>
<evidence type="ECO:0000256" key="1">
    <source>
        <dbReference type="SAM" id="SignalP"/>
    </source>
</evidence>
<dbReference type="EMBL" id="JAUTDP010000003">
    <property type="protein sequence ID" value="KAK3400486.1"/>
    <property type="molecule type" value="Genomic_DNA"/>
</dbReference>
<protein>
    <submittedName>
        <fullName evidence="2">Uncharacterized protein</fullName>
    </submittedName>
</protein>
<sequence length="119" mass="13429">MVVIFSCSIMYLFVVSVHSSYSRGKQFNRRSSRTDIRAPWSRESRLDISFTSFCDQGRKGSSLQGLEAIEKRVKVDPRGELHFAGQRSNLGLGPASLFFLRPVCGASARADGLQWQLKW</sequence>